<accession>A0A2L1U973</accession>
<gene>
    <name evidence="2" type="ORF">ERICIII_00479</name>
</gene>
<dbReference type="Pfam" id="PF22564">
    <property type="entry name" value="HAAS"/>
    <property type="match status" value="1"/>
</dbReference>
<dbReference type="Proteomes" id="UP000239833">
    <property type="component" value="Chromosome"/>
</dbReference>
<feature type="transmembrane region" description="Helical" evidence="1">
    <location>
        <begin position="177"/>
        <end position="196"/>
    </location>
</feature>
<keyword evidence="1" id="KW-1133">Transmembrane helix</keyword>
<protein>
    <submittedName>
        <fullName evidence="2">Transporter-like protein</fullName>
    </submittedName>
</protein>
<feature type="transmembrane region" description="Helical" evidence="1">
    <location>
        <begin position="120"/>
        <end position="139"/>
    </location>
</feature>
<name>A0A2L1U973_9BACL</name>
<keyword evidence="1" id="KW-0472">Membrane</keyword>
<dbReference type="RefSeq" id="WP_077996637.1">
    <property type="nucleotide sequence ID" value="NZ_CP019655.1"/>
</dbReference>
<sequence>MERQEMCDQYLRLLKYYIWISELELSPERKKELFEEYRLAIETKANSALSDQSLRTFLAELGNPKDIVKKEMKGIEGFLSPSPGKFKRGMGFVPYIFTISWTLNTDLYRQMATGQLQASFWLHASIILLLVLGTIFSFYQYRYDQSLFKEIAFTNFIVYLPLSLIFCYMLLQQFSIGALLIPFLLIVLTTVAAFYFDWKNSTFMRQLFIP</sequence>
<proteinExistence type="predicted"/>
<evidence type="ECO:0000256" key="1">
    <source>
        <dbReference type="SAM" id="Phobius"/>
    </source>
</evidence>
<evidence type="ECO:0000313" key="3">
    <source>
        <dbReference type="Proteomes" id="UP000239833"/>
    </source>
</evidence>
<feature type="transmembrane region" description="Helical" evidence="1">
    <location>
        <begin position="151"/>
        <end position="171"/>
    </location>
</feature>
<evidence type="ECO:0000313" key="2">
    <source>
        <dbReference type="EMBL" id="AVF24712.1"/>
    </source>
</evidence>
<dbReference type="AlphaFoldDB" id="A0A2L1U973"/>
<keyword evidence="1" id="KW-0812">Transmembrane</keyword>
<organism evidence="2 3">
    <name type="scientific">Paenibacillus larvae subsp. larvae</name>
    <dbReference type="NCBI Taxonomy" id="147375"/>
    <lineage>
        <taxon>Bacteria</taxon>
        <taxon>Bacillati</taxon>
        <taxon>Bacillota</taxon>
        <taxon>Bacilli</taxon>
        <taxon>Bacillales</taxon>
        <taxon>Paenibacillaceae</taxon>
        <taxon>Paenibacillus</taxon>
    </lineage>
</organism>
<dbReference type="GeneID" id="64217329"/>
<dbReference type="EMBL" id="CP019655">
    <property type="protein sequence ID" value="AVF24712.1"/>
    <property type="molecule type" value="Genomic_DNA"/>
</dbReference>
<reference evidence="3" key="1">
    <citation type="submission" date="2017-02" db="EMBL/GenBank/DDBJ databases">
        <title>Delineation of Paenibacillus larvae strains originating from foulbrood outbreaks.</title>
        <authorList>
            <person name="Beims H."/>
            <person name="Bunk B."/>
            <person name="Sproeer C."/>
            <person name="Mohr K.I."/>
            <person name="Pradella S."/>
            <person name="Guenther G."/>
            <person name="Rohde M."/>
            <person name="von der Ohe W."/>
            <person name="Steinert M."/>
        </authorList>
    </citation>
    <scope>NUCLEOTIDE SEQUENCE [LARGE SCALE GENOMIC DNA]</scope>
    <source>
        <strain evidence="3">Eric_III</strain>
    </source>
</reference>